<comment type="caution">
    <text evidence="17">The sequence shown here is derived from an EMBL/GenBank/DDBJ whole genome shotgun (WGS) entry which is preliminary data.</text>
</comment>
<evidence type="ECO:0000256" key="11">
    <source>
        <dbReference type="ARBA" id="ARBA00022989"/>
    </source>
</evidence>
<comment type="subcellular location">
    <subcellularLocation>
        <location evidence="2">Cell membrane</location>
        <topology evidence="2">Multi-pass membrane protein</topology>
    </subcellularLocation>
</comment>
<dbReference type="InterPro" id="IPR003661">
    <property type="entry name" value="HisK_dim/P_dom"/>
</dbReference>
<keyword evidence="10" id="KW-0067">ATP-binding</keyword>
<dbReference type="GO" id="GO:0005886">
    <property type="term" value="C:plasma membrane"/>
    <property type="evidence" value="ECO:0007669"/>
    <property type="project" value="UniProtKB-SubCell"/>
</dbReference>
<evidence type="ECO:0000256" key="4">
    <source>
        <dbReference type="ARBA" id="ARBA00022475"/>
    </source>
</evidence>
<dbReference type="SUPFAM" id="SSF55874">
    <property type="entry name" value="ATPase domain of HSP90 chaperone/DNA topoisomerase II/histidine kinase"/>
    <property type="match status" value="1"/>
</dbReference>
<keyword evidence="13 15" id="KW-0472">Membrane</keyword>
<dbReference type="AlphaFoldDB" id="A0A179T852"/>
<dbReference type="GO" id="GO:0005524">
    <property type="term" value="F:ATP binding"/>
    <property type="evidence" value="ECO:0007669"/>
    <property type="project" value="UniProtKB-KW"/>
</dbReference>
<reference evidence="18" key="1">
    <citation type="submission" date="2016-04" db="EMBL/GenBank/DDBJ databases">
        <authorList>
            <person name="Lyu Z."/>
            <person name="Lyu W."/>
        </authorList>
    </citation>
    <scope>NUCLEOTIDE SEQUENCE [LARGE SCALE GENOMIC DNA]</scope>
    <source>
        <strain evidence="18">C44</strain>
    </source>
</reference>
<gene>
    <name evidence="17" type="ORF">A6K24_01955</name>
</gene>
<evidence type="ECO:0000256" key="1">
    <source>
        <dbReference type="ARBA" id="ARBA00000085"/>
    </source>
</evidence>
<dbReference type="PANTHER" id="PTHR45528">
    <property type="entry name" value="SENSOR HISTIDINE KINASE CPXA"/>
    <property type="match status" value="1"/>
</dbReference>
<feature type="transmembrane region" description="Helical" evidence="15">
    <location>
        <begin position="439"/>
        <end position="458"/>
    </location>
</feature>
<dbReference type="Pfam" id="PF02518">
    <property type="entry name" value="HATPase_c"/>
    <property type="match status" value="1"/>
</dbReference>
<evidence type="ECO:0000256" key="9">
    <source>
        <dbReference type="ARBA" id="ARBA00022777"/>
    </source>
</evidence>
<evidence type="ECO:0000256" key="3">
    <source>
        <dbReference type="ARBA" id="ARBA00012438"/>
    </source>
</evidence>
<accession>A0A179T852</accession>
<protein>
    <recommendedName>
        <fullName evidence="3">histidine kinase</fullName>
        <ecNumber evidence="3">2.7.13.3</ecNumber>
    </recommendedName>
</protein>
<name>A0A179T852_9BACI</name>
<dbReference type="FunFam" id="1.10.287.130:FF:000008">
    <property type="entry name" value="Two-component sensor histidine kinase"/>
    <property type="match status" value="1"/>
</dbReference>
<evidence type="ECO:0000259" key="16">
    <source>
        <dbReference type="PROSITE" id="PS50109"/>
    </source>
</evidence>
<keyword evidence="8" id="KW-0547">Nucleotide-binding</keyword>
<proteinExistence type="predicted"/>
<dbReference type="Gene3D" id="3.30.565.10">
    <property type="entry name" value="Histidine kinase-like ATPase, C-terminal domain"/>
    <property type="match status" value="1"/>
</dbReference>
<feature type="coiled-coil region" evidence="14">
    <location>
        <begin position="147"/>
        <end position="174"/>
    </location>
</feature>
<keyword evidence="4" id="KW-1003">Cell membrane</keyword>
<dbReference type="EC" id="2.7.13.3" evidence="3"/>
<dbReference type="InterPro" id="IPR036890">
    <property type="entry name" value="HATPase_C_sf"/>
</dbReference>
<feature type="transmembrane region" description="Helical" evidence="15">
    <location>
        <begin position="415"/>
        <end position="433"/>
    </location>
</feature>
<sequence length="740" mass="85175">MDTKWKNRIAIIAWFFLVTYGISGVLSALSNNSEFTKQSYFKTMQFDDTVDQLLNYVNAFEISYPMKEDMKKSITVSNDEIEEHRYQYGDLTEQITSIEQQYESRINVALEKDNQKVADIYIKERDKKIEDITKNFESDEYIKDKIVKEKEQRIDEYYKELESYRGDFANYKEAFVYYLKNTTTGEVYTNLPENDSKSVDSINDKSMYFIRSFPTQKQSYLDMKEVPLHIANEEIINEITNNSNALYEGKIAISKKTPNSNFIMANYHDYNIQRIVFWIYTIGAIIALLISIIIEKKSKLLRRIKPNKWVGLYNKIPFDVALLLCGITAIITIAFIFDQPYLGYSVYILGILEIIIYHLITLSIFFGLTVVQGIYLYPRLKALPSDQEIWKNTLIAQFLQIVSTSFLNRRVGTQVFLLLAIVFSFGVGTVLIFVEQAFLLLYIPAFVIVGIPLFILIIKRIGYFNVIIRNTSALANGRFEPDVKIVGKSVLANLAKDINIMKRGVKTSQKAQAKSERLKTELITNVSHDLRTPLTSIITYSELLKNPELADDERSTYIEIIDRKSKRLKVLIDDLFEASKMASGNIELIKSKVDIVQLLQQALAEYNETIQASQVQFRVGNPDKPVYAFVDGQKLWRVFENLIGNILKYSLENTRAYINIKMENSEVIITFKNVSKYELSDDSDELFERFKRGDESRHTEGSGLGLAIAKSIIDLHDGVLDIDVDGDLFKVTIVLKEMND</sequence>
<dbReference type="CDD" id="cd00082">
    <property type="entry name" value="HisKA"/>
    <property type="match status" value="1"/>
</dbReference>
<dbReference type="SMART" id="SM00387">
    <property type="entry name" value="HATPase_c"/>
    <property type="match status" value="1"/>
</dbReference>
<dbReference type="SUPFAM" id="SSF47384">
    <property type="entry name" value="Homodimeric domain of signal transducing histidine kinase"/>
    <property type="match status" value="1"/>
</dbReference>
<dbReference type="STRING" id="152268.A6K24_01955"/>
<keyword evidence="5" id="KW-0597">Phosphoprotein</keyword>
<dbReference type="Gene3D" id="1.10.287.130">
    <property type="match status" value="1"/>
</dbReference>
<keyword evidence="14" id="KW-0175">Coiled coil</keyword>
<dbReference type="InterPro" id="IPR004358">
    <property type="entry name" value="Sig_transdc_His_kin-like_C"/>
</dbReference>
<dbReference type="RefSeq" id="WP_066325002.1">
    <property type="nucleotide sequence ID" value="NZ_LWSG01000001.1"/>
</dbReference>
<dbReference type="InterPro" id="IPR005467">
    <property type="entry name" value="His_kinase_dom"/>
</dbReference>
<keyword evidence="18" id="KW-1185">Reference proteome</keyword>
<evidence type="ECO:0000256" key="7">
    <source>
        <dbReference type="ARBA" id="ARBA00022692"/>
    </source>
</evidence>
<dbReference type="Pfam" id="PF00512">
    <property type="entry name" value="HisKA"/>
    <property type="match status" value="1"/>
</dbReference>
<evidence type="ECO:0000256" key="12">
    <source>
        <dbReference type="ARBA" id="ARBA00023012"/>
    </source>
</evidence>
<dbReference type="InterPro" id="IPR036097">
    <property type="entry name" value="HisK_dim/P_sf"/>
</dbReference>
<dbReference type="SMART" id="SM00388">
    <property type="entry name" value="HisKA"/>
    <property type="match status" value="1"/>
</dbReference>
<evidence type="ECO:0000313" key="18">
    <source>
        <dbReference type="Proteomes" id="UP000078534"/>
    </source>
</evidence>
<evidence type="ECO:0000256" key="6">
    <source>
        <dbReference type="ARBA" id="ARBA00022679"/>
    </source>
</evidence>
<keyword evidence="12" id="KW-0902">Two-component regulatory system</keyword>
<keyword evidence="11 15" id="KW-1133">Transmembrane helix</keyword>
<evidence type="ECO:0000256" key="8">
    <source>
        <dbReference type="ARBA" id="ARBA00022741"/>
    </source>
</evidence>
<dbReference type="PANTHER" id="PTHR45528:SF1">
    <property type="entry name" value="SENSOR HISTIDINE KINASE CPXA"/>
    <property type="match status" value="1"/>
</dbReference>
<keyword evidence="6" id="KW-0808">Transferase</keyword>
<dbReference type="FunFam" id="3.30.565.10:FF:000013">
    <property type="entry name" value="Two-component sensor histidine kinase"/>
    <property type="match status" value="1"/>
</dbReference>
<evidence type="ECO:0000313" key="17">
    <source>
        <dbReference type="EMBL" id="OAS89339.1"/>
    </source>
</evidence>
<dbReference type="InterPro" id="IPR003594">
    <property type="entry name" value="HATPase_dom"/>
</dbReference>
<dbReference type="OrthoDB" id="9792991at2"/>
<dbReference type="Proteomes" id="UP000078534">
    <property type="component" value="Unassembled WGS sequence"/>
</dbReference>
<dbReference type="GO" id="GO:0000155">
    <property type="term" value="F:phosphorelay sensor kinase activity"/>
    <property type="evidence" value="ECO:0007669"/>
    <property type="project" value="InterPro"/>
</dbReference>
<feature type="transmembrane region" description="Helical" evidence="15">
    <location>
        <begin position="343"/>
        <end position="371"/>
    </location>
</feature>
<dbReference type="PRINTS" id="PR00344">
    <property type="entry name" value="BCTRLSENSOR"/>
</dbReference>
<keyword evidence="9 17" id="KW-0418">Kinase</keyword>
<evidence type="ECO:0000256" key="2">
    <source>
        <dbReference type="ARBA" id="ARBA00004651"/>
    </source>
</evidence>
<evidence type="ECO:0000256" key="14">
    <source>
        <dbReference type="SAM" id="Coils"/>
    </source>
</evidence>
<keyword evidence="7 15" id="KW-0812">Transmembrane</keyword>
<comment type="catalytic activity">
    <reaction evidence="1">
        <text>ATP + protein L-histidine = ADP + protein N-phospho-L-histidine.</text>
        <dbReference type="EC" id="2.7.13.3"/>
    </reaction>
</comment>
<dbReference type="InterPro" id="IPR050398">
    <property type="entry name" value="HssS/ArlS-like"/>
</dbReference>
<dbReference type="EMBL" id="LWSG01000001">
    <property type="protein sequence ID" value="OAS89339.1"/>
    <property type="molecule type" value="Genomic_DNA"/>
</dbReference>
<evidence type="ECO:0000256" key="5">
    <source>
        <dbReference type="ARBA" id="ARBA00022553"/>
    </source>
</evidence>
<feature type="domain" description="Histidine kinase" evidence="16">
    <location>
        <begin position="525"/>
        <end position="739"/>
    </location>
</feature>
<evidence type="ECO:0000256" key="13">
    <source>
        <dbReference type="ARBA" id="ARBA00023136"/>
    </source>
</evidence>
<evidence type="ECO:0000256" key="15">
    <source>
        <dbReference type="SAM" id="Phobius"/>
    </source>
</evidence>
<dbReference type="PROSITE" id="PS50109">
    <property type="entry name" value="HIS_KIN"/>
    <property type="match status" value="1"/>
</dbReference>
<feature type="transmembrane region" description="Helical" evidence="15">
    <location>
        <begin position="275"/>
        <end position="295"/>
    </location>
</feature>
<feature type="transmembrane region" description="Helical" evidence="15">
    <location>
        <begin position="316"/>
        <end position="337"/>
    </location>
</feature>
<organism evidence="17 18">
    <name type="scientific">Metabacillus litoralis</name>
    <dbReference type="NCBI Taxonomy" id="152268"/>
    <lineage>
        <taxon>Bacteria</taxon>
        <taxon>Bacillati</taxon>
        <taxon>Bacillota</taxon>
        <taxon>Bacilli</taxon>
        <taxon>Bacillales</taxon>
        <taxon>Bacillaceae</taxon>
        <taxon>Metabacillus</taxon>
    </lineage>
</organism>
<evidence type="ECO:0000256" key="10">
    <source>
        <dbReference type="ARBA" id="ARBA00022840"/>
    </source>
</evidence>